<evidence type="ECO:0000256" key="1">
    <source>
        <dbReference type="ARBA" id="ARBA00006484"/>
    </source>
</evidence>
<keyword evidence="4" id="KW-1185">Reference proteome</keyword>
<dbReference type="PANTHER" id="PTHR24321:SF15">
    <property type="entry name" value="OXIDOREDUCTASE UCPA"/>
    <property type="match status" value="1"/>
</dbReference>
<dbReference type="GO" id="GO:0016491">
    <property type="term" value="F:oxidoreductase activity"/>
    <property type="evidence" value="ECO:0007669"/>
    <property type="project" value="UniProtKB-KW"/>
</dbReference>
<dbReference type="AlphaFoldDB" id="A0A1I3GVS8"/>
<dbReference type="InterPro" id="IPR020904">
    <property type="entry name" value="Sc_DH/Rdtase_CS"/>
</dbReference>
<dbReference type="PRINTS" id="PR00081">
    <property type="entry name" value="GDHRDH"/>
</dbReference>
<dbReference type="PROSITE" id="PS00061">
    <property type="entry name" value="ADH_SHORT"/>
    <property type="match status" value="1"/>
</dbReference>
<dbReference type="CDD" id="cd05233">
    <property type="entry name" value="SDR_c"/>
    <property type="match status" value="1"/>
</dbReference>
<dbReference type="PANTHER" id="PTHR24321">
    <property type="entry name" value="DEHYDROGENASES, SHORT CHAIN"/>
    <property type="match status" value="1"/>
</dbReference>
<evidence type="ECO:0000313" key="4">
    <source>
        <dbReference type="Proteomes" id="UP000199548"/>
    </source>
</evidence>
<proteinExistence type="inferred from homology"/>
<reference evidence="3 4" key="1">
    <citation type="submission" date="2016-10" db="EMBL/GenBank/DDBJ databases">
        <authorList>
            <person name="de Groot N.N."/>
        </authorList>
    </citation>
    <scope>NUCLEOTIDE SEQUENCE [LARGE SCALE GENOMIC DNA]</scope>
    <source>
        <strain evidence="3 4">LMG 23650</strain>
    </source>
</reference>
<protein>
    <submittedName>
        <fullName evidence="3">NAD(P)-dependent dehydrogenase, short-chain alcohol dehydrogenase family</fullName>
    </submittedName>
</protein>
<dbReference type="EMBL" id="FOQU01000002">
    <property type="protein sequence ID" value="SFI27675.1"/>
    <property type="molecule type" value="Genomic_DNA"/>
</dbReference>
<name>A0A1I3GVS8_9BURK</name>
<dbReference type="RefSeq" id="WP_091010557.1">
    <property type="nucleotide sequence ID" value="NZ_CP041745.1"/>
</dbReference>
<dbReference type="OrthoDB" id="9806974at2"/>
<gene>
    <name evidence="3" type="ORF">SAMN05192543_102720</name>
</gene>
<dbReference type="Gene3D" id="3.40.50.720">
    <property type="entry name" value="NAD(P)-binding Rossmann-like Domain"/>
    <property type="match status" value="1"/>
</dbReference>
<dbReference type="FunFam" id="3.40.50.720:FF:000084">
    <property type="entry name" value="Short-chain dehydrogenase reductase"/>
    <property type="match status" value="1"/>
</dbReference>
<dbReference type="SUPFAM" id="SSF51735">
    <property type="entry name" value="NAD(P)-binding Rossmann-fold domains"/>
    <property type="match status" value="1"/>
</dbReference>
<organism evidence="3 4">
    <name type="scientific">Paraburkholderia megapolitana</name>
    <dbReference type="NCBI Taxonomy" id="420953"/>
    <lineage>
        <taxon>Bacteria</taxon>
        <taxon>Pseudomonadati</taxon>
        <taxon>Pseudomonadota</taxon>
        <taxon>Betaproteobacteria</taxon>
        <taxon>Burkholderiales</taxon>
        <taxon>Burkholderiaceae</taxon>
        <taxon>Paraburkholderia</taxon>
    </lineage>
</organism>
<dbReference type="InterPro" id="IPR036291">
    <property type="entry name" value="NAD(P)-bd_dom_sf"/>
</dbReference>
<dbReference type="STRING" id="420953.SAMN05192543_102720"/>
<evidence type="ECO:0000256" key="2">
    <source>
        <dbReference type="ARBA" id="ARBA00023002"/>
    </source>
</evidence>
<keyword evidence="2" id="KW-0560">Oxidoreductase</keyword>
<accession>A0A1I3GVS8</accession>
<dbReference type="Proteomes" id="UP000199548">
    <property type="component" value="Unassembled WGS sequence"/>
</dbReference>
<comment type="similarity">
    <text evidence="1">Belongs to the short-chain dehydrogenases/reductases (SDR) family.</text>
</comment>
<dbReference type="Pfam" id="PF13561">
    <property type="entry name" value="adh_short_C2"/>
    <property type="match status" value="1"/>
</dbReference>
<sequence length="269" mass="28185">MQDYRKLFDLSGKTAVVIGAASGIGKAAAEALGSLGAYVVCADADIDGAKATADEINSVSEAEAVEIDAADGKQIEALAADVVRARRVVDVAVSTPALNIRKLIMDYTEEEYDRVMTLNLKGTFHFLRAFGRPMQQQGSGSIIACSSMRAVTIEPGLGIYAASKSGIAQMVRAFAAEVGPYNVRVNAIMPSIIETKLTAPIKERADIYNVYAAHTVFNRWGQPSEVGAAIAFLASDAASYISGSSLSVDGGWTAVDGPPTGLTSTRPST</sequence>
<evidence type="ECO:0000313" key="3">
    <source>
        <dbReference type="EMBL" id="SFI27675.1"/>
    </source>
</evidence>
<dbReference type="InterPro" id="IPR002347">
    <property type="entry name" value="SDR_fam"/>
</dbReference>